<dbReference type="GO" id="GO:0004984">
    <property type="term" value="F:olfactory receptor activity"/>
    <property type="evidence" value="ECO:0007669"/>
    <property type="project" value="InterPro"/>
</dbReference>
<gene>
    <name evidence="11" type="ORF">MEUPH1_LOCUS17491</name>
</gene>
<evidence type="ECO:0000256" key="8">
    <source>
        <dbReference type="ARBA" id="ARBA00023170"/>
    </source>
</evidence>
<dbReference type="PANTHER" id="PTHR21137:SF35">
    <property type="entry name" value="ODORANT RECEPTOR 19A-RELATED"/>
    <property type="match status" value="1"/>
</dbReference>
<evidence type="ECO:0000256" key="10">
    <source>
        <dbReference type="SAM" id="Phobius"/>
    </source>
</evidence>
<dbReference type="GO" id="GO:0005549">
    <property type="term" value="F:odorant binding"/>
    <property type="evidence" value="ECO:0007669"/>
    <property type="project" value="InterPro"/>
</dbReference>
<dbReference type="PANTHER" id="PTHR21137">
    <property type="entry name" value="ODORANT RECEPTOR"/>
    <property type="match status" value="1"/>
</dbReference>
<name>A0AAV0X3K7_9HEMI</name>
<comment type="caution">
    <text evidence="11">The sequence shown here is derived from an EMBL/GenBank/DDBJ whole genome shotgun (WGS) entry which is preliminary data.</text>
</comment>
<evidence type="ECO:0000256" key="1">
    <source>
        <dbReference type="ARBA" id="ARBA00004651"/>
    </source>
</evidence>
<feature type="transmembrane region" description="Helical" evidence="10">
    <location>
        <begin position="81"/>
        <end position="107"/>
    </location>
</feature>
<evidence type="ECO:0000256" key="6">
    <source>
        <dbReference type="ARBA" id="ARBA00022989"/>
    </source>
</evidence>
<sequence length="219" mass="25496">MGIFVLNYSMIVDNFLISLCWVIIAQYEVITTALAKIGNDCEHTHFQNEKDNNSFEAYEDLKSIIMDQNKLYIKLKSFYRVVWIIVIFLIIIDSVLLIILTYSFIMICSSAESFSIFNILKISTAFFVFVIQLYLYCYLFDVLNDKKESVNFGLYSCDWTKMDLRFKKLLLLAMKFNNANKLKIKSTPNKIVNLQLFSSVMTTTFNIVTVMLKTMNGKN</sequence>
<evidence type="ECO:0000256" key="5">
    <source>
        <dbReference type="ARBA" id="ARBA00022725"/>
    </source>
</evidence>
<keyword evidence="5" id="KW-0552">Olfaction</keyword>
<evidence type="ECO:0000256" key="2">
    <source>
        <dbReference type="ARBA" id="ARBA00022475"/>
    </source>
</evidence>
<evidence type="ECO:0000256" key="9">
    <source>
        <dbReference type="ARBA" id="ARBA00023224"/>
    </source>
</evidence>
<protein>
    <submittedName>
        <fullName evidence="11">Uncharacterized protein</fullName>
    </submittedName>
</protein>
<evidence type="ECO:0000313" key="12">
    <source>
        <dbReference type="Proteomes" id="UP001160148"/>
    </source>
</evidence>
<dbReference type="Proteomes" id="UP001160148">
    <property type="component" value="Unassembled WGS sequence"/>
</dbReference>
<organism evidence="11 12">
    <name type="scientific">Macrosiphum euphorbiae</name>
    <name type="common">potato aphid</name>
    <dbReference type="NCBI Taxonomy" id="13131"/>
    <lineage>
        <taxon>Eukaryota</taxon>
        <taxon>Metazoa</taxon>
        <taxon>Ecdysozoa</taxon>
        <taxon>Arthropoda</taxon>
        <taxon>Hexapoda</taxon>
        <taxon>Insecta</taxon>
        <taxon>Pterygota</taxon>
        <taxon>Neoptera</taxon>
        <taxon>Paraneoptera</taxon>
        <taxon>Hemiptera</taxon>
        <taxon>Sternorrhyncha</taxon>
        <taxon>Aphidomorpha</taxon>
        <taxon>Aphidoidea</taxon>
        <taxon>Aphididae</taxon>
        <taxon>Macrosiphini</taxon>
        <taxon>Macrosiphum</taxon>
    </lineage>
</organism>
<feature type="transmembrane region" description="Helical" evidence="10">
    <location>
        <begin position="191"/>
        <end position="212"/>
    </location>
</feature>
<keyword evidence="4 10" id="KW-0812">Transmembrane</keyword>
<keyword evidence="9" id="KW-0807">Transducer</keyword>
<keyword evidence="8" id="KW-0675">Receptor</keyword>
<keyword evidence="2" id="KW-1003">Cell membrane</keyword>
<accession>A0AAV0X3K7</accession>
<evidence type="ECO:0000256" key="4">
    <source>
        <dbReference type="ARBA" id="ARBA00022692"/>
    </source>
</evidence>
<keyword evidence="3" id="KW-0716">Sensory transduction</keyword>
<comment type="subcellular location">
    <subcellularLocation>
        <location evidence="1">Cell membrane</location>
        <topology evidence="1">Multi-pass membrane protein</topology>
    </subcellularLocation>
</comment>
<keyword evidence="6 10" id="KW-1133">Transmembrane helix</keyword>
<dbReference type="EMBL" id="CARXXK010000003">
    <property type="protein sequence ID" value="CAI6362424.1"/>
    <property type="molecule type" value="Genomic_DNA"/>
</dbReference>
<dbReference type="Pfam" id="PF02949">
    <property type="entry name" value="7tm_6"/>
    <property type="match status" value="1"/>
</dbReference>
<evidence type="ECO:0000256" key="3">
    <source>
        <dbReference type="ARBA" id="ARBA00022606"/>
    </source>
</evidence>
<dbReference type="GO" id="GO:0007165">
    <property type="term" value="P:signal transduction"/>
    <property type="evidence" value="ECO:0007669"/>
    <property type="project" value="UniProtKB-KW"/>
</dbReference>
<dbReference type="GO" id="GO:0005886">
    <property type="term" value="C:plasma membrane"/>
    <property type="evidence" value="ECO:0007669"/>
    <property type="project" value="UniProtKB-SubCell"/>
</dbReference>
<evidence type="ECO:0000313" key="11">
    <source>
        <dbReference type="EMBL" id="CAI6362424.1"/>
    </source>
</evidence>
<proteinExistence type="predicted"/>
<keyword evidence="12" id="KW-1185">Reference proteome</keyword>
<reference evidence="11 12" key="1">
    <citation type="submission" date="2023-01" db="EMBL/GenBank/DDBJ databases">
        <authorList>
            <person name="Whitehead M."/>
        </authorList>
    </citation>
    <scope>NUCLEOTIDE SEQUENCE [LARGE SCALE GENOMIC DNA]</scope>
</reference>
<evidence type="ECO:0000256" key="7">
    <source>
        <dbReference type="ARBA" id="ARBA00023136"/>
    </source>
</evidence>
<dbReference type="InterPro" id="IPR004117">
    <property type="entry name" value="7tm6_olfct_rcpt"/>
</dbReference>
<keyword evidence="7 10" id="KW-0472">Membrane</keyword>
<dbReference type="AlphaFoldDB" id="A0AAV0X3K7"/>
<feature type="transmembrane region" description="Helical" evidence="10">
    <location>
        <begin position="6"/>
        <end position="27"/>
    </location>
</feature>
<feature type="transmembrane region" description="Helical" evidence="10">
    <location>
        <begin position="119"/>
        <end position="139"/>
    </location>
</feature>